<comment type="caution">
    <text evidence="1">The sequence shown here is derived from an EMBL/GenBank/DDBJ whole genome shotgun (WGS) entry which is preliminary data.</text>
</comment>
<gene>
    <name evidence="1" type="ORF">RPERSI_LOCUS27889</name>
</gene>
<organism evidence="1 2">
    <name type="scientific">Racocetra persica</name>
    <dbReference type="NCBI Taxonomy" id="160502"/>
    <lineage>
        <taxon>Eukaryota</taxon>
        <taxon>Fungi</taxon>
        <taxon>Fungi incertae sedis</taxon>
        <taxon>Mucoromycota</taxon>
        <taxon>Glomeromycotina</taxon>
        <taxon>Glomeromycetes</taxon>
        <taxon>Diversisporales</taxon>
        <taxon>Gigasporaceae</taxon>
        <taxon>Racocetra</taxon>
    </lineage>
</organism>
<proteinExistence type="predicted"/>
<reference evidence="1" key="1">
    <citation type="submission" date="2021-06" db="EMBL/GenBank/DDBJ databases">
        <authorList>
            <person name="Kallberg Y."/>
            <person name="Tangrot J."/>
            <person name="Rosling A."/>
        </authorList>
    </citation>
    <scope>NUCLEOTIDE SEQUENCE</scope>
    <source>
        <strain evidence="1">MA461A</strain>
    </source>
</reference>
<name>A0ACA9S912_9GLOM</name>
<evidence type="ECO:0000313" key="2">
    <source>
        <dbReference type="Proteomes" id="UP000789920"/>
    </source>
</evidence>
<keyword evidence="2" id="KW-1185">Reference proteome</keyword>
<protein>
    <submittedName>
        <fullName evidence="1">6813_t:CDS:1</fullName>
    </submittedName>
</protein>
<accession>A0ACA9S912</accession>
<feature type="non-terminal residue" evidence="1">
    <location>
        <position position="300"/>
    </location>
</feature>
<sequence length="300" mass="34579">MEEYPPLSVGSYIIGGIKICEEISSKDLLVDMLIREARGYDDANSYPDNAKNKRLWVADLKYAVDFQNNESQDILRTTSYISRKEKAHLIISAWGNLCLFKKLVKLHHLTISECITDVEGRILVHLALLNNPRAVIQAMDAVNHYYFHTLNNPFHRSDEFWKNFIEHFGAYTRNNLLPFTSSNTASFHNTTHQECVNTLLRNLGPLSTSVNEFVQKFYENLYEKLEKLTWGPFASRSFGIFSMIAINYNTTSDYHWDEHNEPNSLCCLVTLGEFKRRELCFPQLQIVIPLQPGQVVAFSS</sequence>
<dbReference type="EMBL" id="CAJVQC010099745">
    <property type="protein sequence ID" value="CAG8830708.1"/>
    <property type="molecule type" value="Genomic_DNA"/>
</dbReference>
<dbReference type="Proteomes" id="UP000789920">
    <property type="component" value="Unassembled WGS sequence"/>
</dbReference>
<evidence type="ECO:0000313" key="1">
    <source>
        <dbReference type="EMBL" id="CAG8830708.1"/>
    </source>
</evidence>